<gene>
    <name evidence="1" type="ORF">PVAP13_6KG054935</name>
</gene>
<protein>
    <submittedName>
        <fullName evidence="1">Uncharacterized protein</fullName>
    </submittedName>
</protein>
<dbReference type="AlphaFoldDB" id="A0A8T0R8G1"/>
<name>A0A8T0R8G1_PANVG</name>
<keyword evidence="2" id="KW-1185">Reference proteome</keyword>
<comment type="caution">
    <text evidence="1">The sequence shown here is derived from an EMBL/GenBank/DDBJ whole genome shotgun (WGS) entry which is preliminary data.</text>
</comment>
<dbReference type="Proteomes" id="UP000823388">
    <property type="component" value="Chromosome 6K"/>
</dbReference>
<evidence type="ECO:0000313" key="1">
    <source>
        <dbReference type="EMBL" id="KAG2581566.1"/>
    </source>
</evidence>
<evidence type="ECO:0000313" key="2">
    <source>
        <dbReference type="Proteomes" id="UP000823388"/>
    </source>
</evidence>
<dbReference type="PROSITE" id="PS51257">
    <property type="entry name" value="PROKAR_LIPOPROTEIN"/>
    <property type="match status" value="1"/>
</dbReference>
<sequence length="199" mass="21812">MKLERGGRRARLGLCAATAVAGSCAGATARLSSIYRQRKSVRTGKSRRCTVLDDHRTARPRLPTLGKTTRPMVFLVRRRGVQVWQCDVSLDRSTCSTRRVDNGNNSTGTTAEVVGLAVVMRVMVGRCYYPWTESYGDVRRGREASMGRDLASLLPAWCALATGKGHACIAYGERKKTTLVVQGGKRVGWFAFEAARADI</sequence>
<organism evidence="1 2">
    <name type="scientific">Panicum virgatum</name>
    <name type="common">Blackwell switchgrass</name>
    <dbReference type="NCBI Taxonomy" id="38727"/>
    <lineage>
        <taxon>Eukaryota</taxon>
        <taxon>Viridiplantae</taxon>
        <taxon>Streptophyta</taxon>
        <taxon>Embryophyta</taxon>
        <taxon>Tracheophyta</taxon>
        <taxon>Spermatophyta</taxon>
        <taxon>Magnoliopsida</taxon>
        <taxon>Liliopsida</taxon>
        <taxon>Poales</taxon>
        <taxon>Poaceae</taxon>
        <taxon>PACMAD clade</taxon>
        <taxon>Panicoideae</taxon>
        <taxon>Panicodae</taxon>
        <taxon>Paniceae</taxon>
        <taxon>Panicinae</taxon>
        <taxon>Panicum</taxon>
        <taxon>Panicum sect. Hiantes</taxon>
    </lineage>
</organism>
<reference evidence="1" key="1">
    <citation type="submission" date="2020-05" db="EMBL/GenBank/DDBJ databases">
        <title>WGS assembly of Panicum virgatum.</title>
        <authorList>
            <person name="Lovell J.T."/>
            <person name="Jenkins J."/>
            <person name="Shu S."/>
            <person name="Juenger T.E."/>
            <person name="Schmutz J."/>
        </authorList>
    </citation>
    <scope>NUCLEOTIDE SEQUENCE</scope>
    <source>
        <strain evidence="1">AP13</strain>
    </source>
</reference>
<accession>A0A8T0R8G1</accession>
<dbReference type="EMBL" id="CM029047">
    <property type="protein sequence ID" value="KAG2581566.1"/>
    <property type="molecule type" value="Genomic_DNA"/>
</dbReference>
<proteinExistence type="predicted"/>